<dbReference type="OMA" id="CTVCINT"/>
<proteinExistence type="predicted"/>
<dbReference type="InterPro" id="IPR059162">
    <property type="entry name" value="RIIAD1"/>
</dbReference>
<evidence type="ECO:0000313" key="1">
    <source>
        <dbReference type="Ensembl" id="ENSACIP00000014048.1"/>
    </source>
</evidence>
<reference evidence="1" key="2">
    <citation type="submission" date="2025-09" db="UniProtKB">
        <authorList>
            <consortium name="Ensembl"/>
        </authorList>
    </citation>
    <scope>IDENTIFICATION</scope>
</reference>
<dbReference type="Proteomes" id="UP000261340">
    <property type="component" value="Unplaced"/>
</dbReference>
<organism evidence="1 2">
    <name type="scientific">Amphilophus citrinellus</name>
    <name type="common">Midas cichlid</name>
    <name type="synonym">Cichlasoma citrinellum</name>
    <dbReference type="NCBI Taxonomy" id="61819"/>
    <lineage>
        <taxon>Eukaryota</taxon>
        <taxon>Metazoa</taxon>
        <taxon>Chordata</taxon>
        <taxon>Craniata</taxon>
        <taxon>Vertebrata</taxon>
        <taxon>Euteleostomi</taxon>
        <taxon>Actinopterygii</taxon>
        <taxon>Neopterygii</taxon>
        <taxon>Teleostei</taxon>
        <taxon>Neoteleostei</taxon>
        <taxon>Acanthomorphata</taxon>
        <taxon>Ovalentaria</taxon>
        <taxon>Cichlomorphae</taxon>
        <taxon>Cichliformes</taxon>
        <taxon>Cichlidae</taxon>
        <taxon>New World cichlids</taxon>
        <taxon>Cichlasomatinae</taxon>
        <taxon>Heroini</taxon>
        <taxon>Amphilophus</taxon>
    </lineage>
</organism>
<evidence type="ECO:0000313" key="2">
    <source>
        <dbReference type="Proteomes" id="UP000261340"/>
    </source>
</evidence>
<protein>
    <recommendedName>
        <fullName evidence="3">RIIa domain-containing protein</fullName>
    </recommendedName>
</protein>
<dbReference type="STRING" id="61819.ENSACIP00000014048"/>
<dbReference type="Ensembl" id="ENSACIT00000014429.1">
    <property type="protein sequence ID" value="ENSACIP00000014048.1"/>
    <property type="gene ID" value="ENSACIG00000010935.1"/>
</dbReference>
<keyword evidence="2" id="KW-1185">Reference proteome</keyword>
<dbReference type="PANTHER" id="PTHR15505:SF4">
    <property type="entry name" value="RIIA DOMAIN-CONTAINING PROTEIN 1"/>
    <property type="match status" value="1"/>
</dbReference>
<accession>A0A3Q0RWG9</accession>
<name>A0A3Q0RWG9_AMPCI</name>
<dbReference type="GeneTree" id="ENSGT00390000003062"/>
<sequence>MMAEKGGLTKLDVSVLNAEQQEKLRQFKIKTRIDNEKYLRSHPEVELLIGDFLRDVLLKRPTDIHEFAAGELCTVCINTKTRIASWSHLFIHLFLHAVNTFFHKLQCSSFSY</sequence>
<reference evidence="1" key="1">
    <citation type="submission" date="2025-08" db="UniProtKB">
        <authorList>
            <consortium name="Ensembl"/>
        </authorList>
    </citation>
    <scope>IDENTIFICATION</scope>
</reference>
<dbReference type="PANTHER" id="PTHR15505">
    <property type="entry name" value="RIIA DOMAIN-CONTAINING PROTEIN 1"/>
    <property type="match status" value="1"/>
</dbReference>
<evidence type="ECO:0008006" key="3">
    <source>
        <dbReference type="Google" id="ProtNLM"/>
    </source>
</evidence>
<dbReference type="AlphaFoldDB" id="A0A3Q0RWG9"/>
<dbReference type="SUPFAM" id="SSF47391">
    <property type="entry name" value="Dimerization-anchoring domain of cAMP-dependent PK regulatory subunit"/>
    <property type="match status" value="1"/>
</dbReference>
<dbReference type="CDD" id="cd22971">
    <property type="entry name" value="DD_RIIAD1"/>
    <property type="match status" value="1"/>
</dbReference>